<evidence type="ECO:0000313" key="4">
    <source>
        <dbReference type="Proteomes" id="UP000001880"/>
    </source>
</evidence>
<name>D0LR52_HALO1</name>
<dbReference type="EMBL" id="CP001804">
    <property type="protein sequence ID" value="ACY15560.1"/>
    <property type="molecule type" value="Genomic_DNA"/>
</dbReference>
<dbReference type="RefSeq" id="WP_012828160.1">
    <property type="nucleotide sequence ID" value="NC_013440.1"/>
</dbReference>
<dbReference type="Pfam" id="PF22361">
    <property type="entry name" value="IglE_N"/>
    <property type="match status" value="1"/>
</dbReference>
<dbReference type="HOGENOM" id="CLU_1592287_0_0_7"/>
<keyword evidence="4" id="KW-1185">Reference proteome</keyword>
<evidence type="ECO:0000313" key="3">
    <source>
        <dbReference type="EMBL" id="ACY15560.1"/>
    </source>
</evidence>
<feature type="chain" id="PRO_5003010516" description="Type VI lipoprotein IgE-like C-terminal domain-containing protein" evidence="1">
    <location>
        <begin position="35"/>
        <end position="167"/>
    </location>
</feature>
<dbReference type="InterPro" id="IPR054378">
    <property type="entry name" value="IgE-like_C"/>
</dbReference>
<dbReference type="eggNOG" id="ENOG50319F8">
    <property type="taxonomic scope" value="Bacteria"/>
</dbReference>
<dbReference type="Proteomes" id="UP000001880">
    <property type="component" value="Chromosome"/>
</dbReference>
<feature type="domain" description="Type VI lipoprotein IgE-like C-terminal" evidence="2">
    <location>
        <begin position="71"/>
        <end position="154"/>
    </location>
</feature>
<evidence type="ECO:0000256" key="1">
    <source>
        <dbReference type="SAM" id="SignalP"/>
    </source>
</evidence>
<reference evidence="3 4" key="1">
    <citation type="journal article" date="2010" name="Stand. Genomic Sci.">
        <title>Complete genome sequence of Haliangium ochraceum type strain (SMP-2).</title>
        <authorList>
            <consortium name="US DOE Joint Genome Institute (JGI-PGF)"/>
            <person name="Ivanova N."/>
            <person name="Daum C."/>
            <person name="Lang E."/>
            <person name="Abt B."/>
            <person name="Kopitz M."/>
            <person name="Saunders E."/>
            <person name="Lapidus A."/>
            <person name="Lucas S."/>
            <person name="Glavina Del Rio T."/>
            <person name="Nolan M."/>
            <person name="Tice H."/>
            <person name="Copeland A."/>
            <person name="Cheng J.F."/>
            <person name="Chen F."/>
            <person name="Bruce D."/>
            <person name="Goodwin L."/>
            <person name="Pitluck S."/>
            <person name="Mavromatis K."/>
            <person name="Pati A."/>
            <person name="Mikhailova N."/>
            <person name="Chen A."/>
            <person name="Palaniappan K."/>
            <person name="Land M."/>
            <person name="Hauser L."/>
            <person name="Chang Y.J."/>
            <person name="Jeffries C.D."/>
            <person name="Detter J.C."/>
            <person name="Brettin T."/>
            <person name="Rohde M."/>
            <person name="Goker M."/>
            <person name="Bristow J."/>
            <person name="Markowitz V."/>
            <person name="Eisen J.A."/>
            <person name="Hugenholtz P."/>
            <person name="Kyrpides N.C."/>
            <person name="Klenk H.P."/>
        </authorList>
    </citation>
    <scope>NUCLEOTIDE SEQUENCE [LARGE SCALE GENOMIC DNA]</scope>
    <source>
        <strain evidence="4">DSM 14365 / CIP 107738 / JCM 11303 / AJ 13395 / SMP-2</strain>
    </source>
</reference>
<accession>D0LR52</accession>
<organism evidence="3 4">
    <name type="scientific">Haliangium ochraceum (strain DSM 14365 / JCM 11303 / SMP-2)</name>
    <dbReference type="NCBI Taxonomy" id="502025"/>
    <lineage>
        <taxon>Bacteria</taxon>
        <taxon>Pseudomonadati</taxon>
        <taxon>Myxococcota</taxon>
        <taxon>Polyangia</taxon>
        <taxon>Haliangiales</taxon>
        <taxon>Kofleriaceae</taxon>
        <taxon>Haliangium</taxon>
    </lineage>
</organism>
<dbReference type="OrthoDB" id="5518667at2"/>
<dbReference type="KEGG" id="hoh:Hoch_3054"/>
<gene>
    <name evidence="3" type="ordered locus">Hoch_3054</name>
</gene>
<dbReference type="STRING" id="502025.Hoch_3054"/>
<feature type="signal peptide" evidence="1">
    <location>
        <begin position="1"/>
        <end position="34"/>
    </location>
</feature>
<keyword evidence="1" id="KW-0732">Signal</keyword>
<sequence>MSGSRRVASLLRARARARLAAVAFACVLALSGFASGCGGGDKRAPNTPEQPRLTLRIASQQDTNAGRPLRVLVRSVDFKSFVEESYQDVAALVVAPDDSVRAAFVIFPGSPHSELLDAPADDENLAVYFLFTDPATPWKRLYEAPIAEELQLELSEHSIVDPDDEKP</sequence>
<proteinExistence type="predicted"/>
<dbReference type="AlphaFoldDB" id="D0LR52"/>
<evidence type="ECO:0000259" key="2">
    <source>
        <dbReference type="Pfam" id="PF22361"/>
    </source>
</evidence>
<protein>
    <recommendedName>
        <fullName evidence="2">Type VI lipoprotein IgE-like C-terminal domain-containing protein</fullName>
    </recommendedName>
</protein>